<keyword evidence="1" id="KW-0812">Transmembrane</keyword>
<feature type="transmembrane region" description="Helical" evidence="1">
    <location>
        <begin position="15"/>
        <end position="41"/>
    </location>
</feature>
<comment type="caution">
    <text evidence="2">The sequence shown here is derived from an EMBL/GenBank/DDBJ whole genome shotgun (WGS) entry which is preliminary data.</text>
</comment>
<dbReference type="Proteomes" id="UP001176961">
    <property type="component" value="Unassembled WGS sequence"/>
</dbReference>
<keyword evidence="3" id="KW-1185">Reference proteome</keyword>
<reference evidence="2" key="1">
    <citation type="submission" date="2023-07" db="EMBL/GenBank/DDBJ databases">
        <authorList>
            <consortium name="CYATHOMIX"/>
        </authorList>
    </citation>
    <scope>NUCLEOTIDE SEQUENCE</scope>
    <source>
        <strain evidence="2">N/A</strain>
    </source>
</reference>
<evidence type="ECO:0000313" key="2">
    <source>
        <dbReference type="EMBL" id="CAJ0591595.1"/>
    </source>
</evidence>
<evidence type="ECO:0000313" key="3">
    <source>
        <dbReference type="Proteomes" id="UP001176961"/>
    </source>
</evidence>
<accession>A0AA36GKB7</accession>
<evidence type="ECO:0000256" key="1">
    <source>
        <dbReference type="SAM" id="Phobius"/>
    </source>
</evidence>
<protein>
    <submittedName>
        <fullName evidence="2">Uncharacterized protein</fullName>
    </submittedName>
</protein>
<proteinExistence type="predicted"/>
<dbReference type="AlphaFoldDB" id="A0AA36GKB7"/>
<dbReference type="EMBL" id="CATQJL010000001">
    <property type="protein sequence ID" value="CAJ0591595.1"/>
    <property type="molecule type" value="Genomic_DNA"/>
</dbReference>
<keyword evidence="1" id="KW-0472">Membrane</keyword>
<gene>
    <name evidence="2" type="ORF">CYNAS_LOCUS3578</name>
</gene>
<name>A0AA36GKB7_CYLNA</name>
<keyword evidence="1" id="KW-1133">Transmembrane helix</keyword>
<feature type="transmembrane region" description="Helical" evidence="1">
    <location>
        <begin position="53"/>
        <end position="75"/>
    </location>
</feature>
<sequence>MPLFLSAMDPAYEKAIYIIAFIYRSTALVLSILGYISMFCLVRKKAKRNEKRVLIHGGSLLASLSASLICTIVRGTQIGMEYELMRVFYFTVFLWVPCTDIVTTFWIVASLRHSVNPFKAPRTSIANANSKIAFPSSRQ</sequence>
<organism evidence="2 3">
    <name type="scientific">Cylicocyclus nassatus</name>
    <name type="common">Nematode worm</name>
    <dbReference type="NCBI Taxonomy" id="53992"/>
    <lineage>
        <taxon>Eukaryota</taxon>
        <taxon>Metazoa</taxon>
        <taxon>Ecdysozoa</taxon>
        <taxon>Nematoda</taxon>
        <taxon>Chromadorea</taxon>
        <taxon>Rhabditida</taxon>
        <taxon>Rhabditina</taxon>
        <taxon>Rhabditomorpha</taxon>
        <taxon>Strongyloidea</taxon>
        <taxon>Strongylidae</taxon>
        <taxon>Cylicocyclus</taxon>
    </lineage>
</organism>
<feature type="transmembrane region" description="Helical" evidence="1">
    <location>
        <begin position="87"/>
        <end position="109"/>
    </location>
</feature>